<organism evidence="1 2">
    <name type="scientific">Fusarium oxysporum f. sp. rapae</name>
    <dbReference type="NCBI Taxonomy" id="485398"/>
    <lineage>
        <taxon>Eukaryota</taxon>
        <taxon>Fungi</taxon>
        <taxon>Dikarya</taxon>
        <taxon>Ascomycota</taxon>
        <taxon>Pezizomycotina</taxon>
        <taxon>Sordariomycetes</taxon>
        <taxon>Hypocreomycetidae</taxon>
        <taxon>Hypocreales</taxon>
        <taxon>Nectriaceae</taxon>
        <taxon>Fusarium</taxon>
        <taxon>Fusarium oxysporum species complex</taxon>
    </lineage>
</organism>
<gene>
    <name evidence="1" type="ORF">Forpe1208_v017149</name>
</gene>
<name>A0A8J5NCY8_FUSOX</name>
<sequence>MDFKAHLLKVHQKESANARDLQKLSSSMSCSRFWCGFCAKYVQSRENYLEERFNHLGDHFLGLAEPSDFRMFKYEPQQIQVGHGDTVTTSKDPMEIRAAPQPAPAPRQTTGRTSLNNNKIKRMSALAKRAITRLELAQERAHLQAANHERAAAMAARTAEATAASFSGMAVNGRQQLHGRDAGVKYERKTQGPFTGKLVSQGTIISIDGKDYVEYRVLKKPLPL</sequence>
<dbReference type="EMBL" id="JAELUQ010000018">
    <property type="protein sequence ID" value="KAG7402535.1"/>
    <property type="molecule type" value="Genomic_DNA"/>
</dbReference>
<dbReference type="Proteomes" id="UP000694050">
    <property type="component" value="Unassembled WGS sequence"/>
</dbReference>
<proteinExistence type="predicted"/>
<reference evidence="1" key="1">
    <citation type="submission" date="2021-04" db="EMBL/GenBank/DDBJ databases">
        <title>First draft genome resource for Brassicaceae pathogens Fusarium oxysporum f. sp. raphani and Fusarium oxysporum f. sp. rapae.</title>
        <authorList>
            <person name="Asai S."/>
        </authorList>
    </citation>
    <scope>NUCLEOTIDE SEQUENCE</scope>
    <source>
        <strain evidence="1">Tf1208</strain>
    </source>
</reference>
<accession>A0A8J5NCY8</accession>
<dbReference type="AlphaFoldDB" id="A0A8J5NCY8"/>
<comment type="caution">
    <text evidence="1">The sequence shown here is derived from an EMBL/GenBank/DDBJ whole genome shotgun (WGS) entry which is preliminary data.</text>
</comment>
<protein>
    <submittedName>
        <fullName evidence="1">Uncharacterized protein</fullName>
    </submittedName>
</protein>
<evidence type="ECO:0000313" key="2">
    <source>
        <dbReference type="Proteomes" id="UP000694050"/>
    </source>
</evidence>
<evidence type="ECO:0000313" key="1">
    <source>
        <dbReference type="EMBL" id="KAG7402535.1"/>
    </source>
</evidence>